<dbReference type="GO" id="GO:0009251">
    <property type="term" value="P:glucan catabolic process"/>
    <property type="evidence" value="ECO:0007669"/>
    <property type="project" value="TreeGrafter"/>
</dbReference>
<reference evidence="4 5" key="1">
    <citation type="submission" date="2019-10" db="EMBL/GenBank/DDBJ databases">
        <title>Glaciimonas soli sp. nov., a psychrophilic bacterium isolated from the forest soil of a high elevation mountain in Taiwan.</title>
        <authorList>
            <person name="Wang L.-T."/>
            <person name="Shieh W.Y."/>
        </authorList>
    </citation>
    <scope>NUCLEOTIDE SEQUENCE [LARGE SCALE GENOMIC DNA]</scope>
    <source>
        <strain evidence="4 5">GS1</strain>
    </source>
</reference>
<accession>A0A843YP42</accession>
<dbReference type="Proteomes" id="UP000451565">
    <property type="component" value="Unassembled WGS sequence"/>
</dbReference>
<dbReference type="AlphaFoldDB" id="A0A843YP42"/>
<name>A0A843YP42_9BURK</name>
<dbReference type="InterPro" id="IPR036881">
    <property type="entry name" value="Glyco_hydro_3_C_sf"/>
</dbReference>
<organism evidence="4 5">
    <name type="scientific">Glaciimonas soli</name>
    <dbReference type="NCBI Taxonomy" id="2590999"/>
    <lineage>
        <taxon>Bacteria</taxon>
        <taxon>Pseudomonadati</taxon>
        <taxon>Pseudomonadota</taxon>
        <taxon>Betaproteobacteria</taxon>
        <taxon>Burkholderiales</taxon>
        <taxon>Oxalobacteraceae</taxon>
        <taxon>Glaciimonas</taxon>
    </lineage>
</organism>
<protein>
    <recommendedName>
        <fullName evidence="3">Glycoside hydrolase family 3 C-terminal domain-containing protein</fullName>
    </recommendedName>
</protein>
<proteinExistence type="inferred from homology"/>
<dbReference type="PANTHER" id="PTHR42715:SF10">
    <property type="entry name" value="BETA-GLUCOSIDASE"/>
    <property type="match status" value="1"/>
</dbReference>
<dbReference type="EMBL" id="WINI01000001">
    <property type="protein sequence ID" value="MQQ99071.1"/>
    <property type="molecule type" value="Genomic_DNA"/>
</dbReference>
<keyword evidence="2" id="KW-0378">Hydrolase</keyword>
<evidence type="ECO:0000256" key="2">
    <source>
        <dbReference type="ARBA" id="ARBA00022801"/>
    </source>
</evidence>
<evidence type="ECO:0000313" key="5">
    <source>
        <dbReference type="Proteomes" id="UP000451565"/>
    </source>
</evidence>
<feature type="domain" description="Glycoside hydrolase family 3 C-terminal" evidence="3">
    <location>
        <begin position="10"/>
        <end position="208"/>
    </location>
</feature>
<dbReference type="RefSeq" id="WP_153232691.1">
    <property type="nucleotide sequence ID" value="NZ_WINI01000001.1"/>
</dbReference>
<keyword evidence="5" id="KW-1185">Reference proteome</keyword>
<dbReference type="OrthoDB" id="8864425at2"/>
<sequence>MRCLCAKQRTGCCGGSSDVIPLYTVTPLQGMQNTLAQLGSSATVNLVVVAPDNSNLAAVVDAASKADVVVIMAGTLAEEGQDRLSISLDGGDYMNTTGTYINQNQNQNAMITTVLAANPTKTVVVLKDNASVLLPWIDQVPAVLEAWFPGQEDGNIVANLLFGTVNPSGKLPVTFPKNDGDWPANTPTQFPGIMVNGKPTVTYSEGLNIVQQWNIANDQYKVLVGNSSRNLNLNSTIIVSK</sequence>
<comment type="caution">
    <text evidence="4">The sequence shown here is derived from an EMBL/GenBank/DDBJ whole genome shotgun (WGS) entry which is preliminary data.</text>
</comment>
<dbReference type="Pfam" id="PF01915">
    <property type="entry name" value="Glyco_hydro_3_C"/>
    <property type="match status" value="1"/>
</dbReference>
<dbReference type="GO" id="GO:0008422">
    <property type="term" value="F:beta-glucosidase activity"/>
    <property type="evidence" value="ECO:0007669"/>
    <property type="project" value="TreeGrafter"/>
</dbReference>
<evidence type="ECO:0000256" key="1">
    <source>
        <dbReference type="ARBA" id="ARBA00005336"/>
    </source>
</evidence>
<evidence type="ECO:0000313" key="4">
    <source>
        <dbReference type="EMBL" id="MQQ99071.1"/>
    </source>
</evidence>
<comment type="similarity">
    <text evidence="1">Belongs to the glycosyl hydrolase 3 family.</text>
</comment>
<evidence type="ECO:0000259" key="3">
    <source>
        <dbReference type="Pfam" id="PF01915"/>
    </source>
</evidence>
<dbReference type="InterPro" id="IPR002772">
    <property type="entry name" value="Glyco_hydro_3_C"/>
</dbReference>
<dbReference type="PANTHER" id="PTHR42715">
    <property type="entry name" value="BETA-GLUCOSIDASE"/>
    <property type="match status" value="1"/>
</dbReference>
<dbReference type="SUPFAM" id="SSF52279">
    <property type="entry name" value="Beta-D-glucan exohydrolase, C-terminal domain"/>
    <property type="match status" value="1"/>
</dbReference>
<dbReference type="Gene3D" id="3.40.50.1700">
    <property type="entry name" value="Glycoside hydrolase family 3 C-terminal domain"/>
    <property type="match status" value="1"/>
</dbReference>
<gene>
    <name evidence="4" type="ORF">GEV47_00030</name>
</gene>
<dbReference type="InterPro" id="IPR050288">
    <property type="entry name" value="Cellulose_deg_GH3"/>
</dbReference>